<proteinExistence type="predicted"/>
<dbReference type="OrthoDB" id="9342835at2"/>
<feature type="domain" description="FAD dependent oxidoreductase" evidence="2">
    <location>
        <begin position="29"/>
        <end position="380"/>
    </location>
</feature>
<dbReference type="InterPro" id="IPR036188">
    <property type="entry name" value="FAD/NAD-bd_sf"/>
</dbReference>
<organism evidence="3 4">
    <name type="scientific">Paraburkholderia ribeironis</name>
    <dbReference type="NCBI Taxonomy" id="1247936"/>
    <lineage>
        <taxon>Bacteria</taxon>
        <taxon>Pseudomonadati</taxon>
        <taxon>Pseudomonadota</taxon>
        <taxon>Betaproteobacteria</taxon>
        <taxon>Burkholderiales</taxon>
        <taxon>Burkholderiaceae</taxon>
        <taxon>Paraburkholderia</taxon>
    </lineage>
</organism>
<dbReference type="Proteomes" id="UP000187012">
    <property type="component" value="Unassembled WGS sequence"/>
</dbReference>
<dbReference type="STRING" id="1247936.BN2475_90026"/>
<dbReference type="RefSeq" id="WP_159444520.1">
    <property type="nucleotide sequence ID" value="NZ_CYGX02000009.1"/>
</dbReference>
<reference evidence="3 4" key="1">
    <citation type="submission" date="2016-12" db="EMBL/GenBank/DDBJ databases">
        <authorList>
            <person name="Song W.-J."/>
            <person name="Kurnit D.M."/>
        </authorList>
    </citation>
    <scope>NUCLEOTIDE SEQUENCE [LARGE SCALE GENOMIC DNA]</scope>
    <source>
        <strain evidence="3 4">STM7296</strain>
    </source>
</reference>
<dbReference type="GO" id="GO:0005737">
    <property type="term" value="C:cytoplasm"/>
    <property type="evidence" value="ECO:0007669"/>
    <property type="project" value="TreeGrafter"/>
</dbReference>
<sequence length="432" mass="47248">MKQVEHHWHKVSREATVCYPTLTEPQSADYVVVGGGLSGLNAAIELAGLGASVVVLEQDSIGQAASGRNNGQVIPHHSKASPSEIEHLLGPVRGQRYNGLVATAPMKLFDLIDRYDISCDSVRNGWMQACHSTRARERGRVFYEEWKSFGASVEWLDRDAFGERMGSANYLGGWKAINAGHLNPYALCRGLARGAASEGIRLFETSGVTSLVRDGSRWRVRTSTGEVLAKGVLITTNALTGNFWPGLRRSLIPVRIYQVATEPLSELQRKSVLPGNEGVSDTRRDLFACRYDSEGRLEAIGTHTLWHDAAQRGQTAVMQKFRAVFPQFKGLKAAAYWEGTLAVVPDRIPRLMTLGPNLLFAGVYSGRGVAMSTVWGASAARLLAGAAREEDMPVPVTSLKQIHGHGIAVRVASLVHPWHRFVDKFEAKIAKI</sequence>
<keyword evidence="4" id="KW-1185">Reference proteome</keyword>
<dbReference type="AlphaFoldDB" id="A0A1N7RMZ9"/>
<keyword evidence="1" id="KW-0560">Oxidoreductase</keyword>
<dbReference type="GO" id="GO:0016491">
    <property type="term" value="F:oxidoreductase activity"/>
    <property type="evidence" value="ECO:0007669"/>
    <property type="project" value="UniProtKB-KW"/>
</dbReference>
<dbReference type="PANTHER" id="PTHR13847">
    <property type="entry name" value="SARCOSINE DEHYDROGENASE-RELATED"/>
    <property type="match status" value="1"/>
</dbReference>
<name>A0A1N7RMZ9_9BURK</name>
<dbReference type="EMBL" id="CYGX02000009">
    <property type="protein sequence ID" value="SIT36453.1"/>
    <property type="molecule type" value="Genomic_DNA"/>
</dbReference>
<evidence type="ECO:0000256" key="1">
    <source>
        <dbReference type="ARBA" id="ARBA00023002"/>
    </source>
</evidence>
<evidence type="ECO:0000313" key="3">
    <source>
        <dbReference type="EMBL" id="SIT36453.1"/>
    </source>
</evidence>
<protein>
    <submittedName>
        <fullName evidence="3">Putative FAD dependent oxidoreductase</fullName>
    </submittedName>
</protein>
<gene>
    <name evidence="3" type="ORF">BN2475_90026</name>
</gene>
<accession>A0A1N7RMZ9</accession>
<dbReference type="Gene3D" id="3.50.50.60">
    <property type="entry name" value="FAD/NAD(P)-binding domain"/>
    <property type="match status" value="1"/>
</dbReference>
<dbReference type="Gene3D" id="3.30.9.10">
    <property type="entry name" value="D-Amino Acid Oxidase, subunit A, domain 2"/>
    <property type="match status" value="1"/>
</dbReference>
<dbReference type="Pfam" id="PF01266">
    <property type="entry name" value="DAO"/>
    <property type="match status" value="1"/>
</dbReference>
<dbReference type="InterPro" id="IPR006076">
    <property type="entry name" value="FAD-dep_OxRdtase"/>
</dbReference>
<dbReference type="PANTHER" id="PTHR13847:SF281">
    <property type="entry name" value="FAD DEPENDENT OXIDOREDUCTASE DOMAIN-CONTAINING PROTEIN"/>
    <property type="match status" value="1"/>
</dbReference>
<evidence type="ECO:0000313" key="4">
    <source>
        <dbReference type="Proteomes" id="UP000187012"/>
    </source>
</evidence>
<dbReference type="SUPFAM" id="SSF51905">
    <property type="entry name" value="FAD/NAD(P)-binding domain"/>
    <property type="match status" value="1"/>
</dbReference>
<evidence type="ECO:0000259" key="2">
    <source>
        <dbReference type="Pfam" id="PF01266"/>
    </source>
</evidence>